<dbReference type="PANTHER" id="PTHR17985">
    <property type="entry name" value="SER/THR-RICH PROTEIN T10 IN DGCR REGION"/>
    <property type="match status" value="1"/>
</dbReference>
<organism evidence="1 2">
    <name type="scientific">Skermanella aerolata</name>
    <dbReference type="NCBI Taxonomy" id="393310"/>
    <lineage>
        <taxon>Bacteria</taxon>
        <taxon>Pseudomonadati</taxon>
        <taxon>Pseudomonadota</taxon>
        <taxon>Alphaproteobacteria</taxon>
        <taxon>Rhodospirillales</taxon>
        <taxon>Azospirillaceae</taxon>
        <taxon>Skermanella</taxon>
    </lineage>
</organism>
<accession>A0A512DHI0</accession>
<reference evidence="1 2" key="1">
    <citation type="submission" date="2019-07" db="EMBL/GenBank/DDBJ databases">
        <title>Whole genome shotgun sequence of Skermanella aerolata NBRC 106429.</title>
        <authorList>
            <person name="Hosoyama A."/>
            <person name="Uohara A."/>
            <person name="Ohji S."/>
            <person name="Ichikawa N."/>
        </authorList>
    </citation>
    <scope>NUCLEOTIDE SEQUENCE [LARGE SCALE GENOMIC DNA]</scope>
    <source>
        <strain evidence="1 2">NBRC 106429</strain>
    </source>
</reference>
<keyword evidence="2" id="KW-1185">Reference proteome</keyword>
<proteinExistence type="predicted"/>
<dbReference type="EMBL" id="BJYZ01000001">
    <property type="protein sequence ID" value="GEO35944.1"/>
    <property type="molecule type" value="Genomic_DNA"/>
</dbReference>
<protein>
    <recommendedName>
        <fullName evidence="3">NRDE family protein</fullName>
    </recommendedName>
</protein>
<evidence type="ECO:0000313" key="2">
    <source>
        <dbReference type="Proteomes" id="UP000321523"/>
    </source>
</evidence>
<dbReference type="Pfam" id="PF05742">
    <property type="entry name" value="TANGO2"/>
    <property type="match status" value="1"/>
</dbReference>
<dbReference type="OrthoDB" id="4380123at2"/>
<dbReference type="PANTHER" id="PTHR17985:SF8">
    <property type="entry name" value="TRANSPORT AND GOLGI ORGANIZATION PROTEIN 2 HOMOLOG"/>
    <property type="match status" value="1"/>
</dbReference>
<name>A0A512DHI0_9PROT</name>
<dbReference type="RefSeq" id="WP_044431297.1">
    <property type="nucleotide sequence ID" value="NZ_BJYZ01000001.1"/>
</dbReference>
<dbReference type="InterPro" id="IPR008551">
    <property type="entry name" value="TANGO2"/>
</dbReference>
<gene>
    <name evidence="1" type="ORF">SAE02_00920</name>
</gene>
<sequence length="251" mass="27364">MCSIVILRQPGATYPLILGGNRDEMAGRPWKPPARHWEDRPDVIGGIDELAGGSWLALNDTGVVAVVLNRMGTLGPEDGKRSRGELVLDALDYPDAADAARAMVHLDPAAYRPFNLVVADNRDAFWLTLREGAKRIEAHPIPMGLSMVTANDLNDDSSARIRFYRPLFAHAPAPDPEKGDWSAWEKLLGSRIWDGDAGPRGAMCVVTATGFGTSSSTALALPCAEFPETKPVFRFCPGRPDETPWMEVDLE</sequence>
<evidence type="ECO:0000313" key="1">
    <source>
        <dbReference type="EMBL" id="GEO35944.1"/>
    </source>
</evidence>
<dbReference type="AlphaFoldDB" id="A0A512DHI0"/>
<evidence type="ECO:0008006" key="3">
    <source>
        <dbReference type="Google" id="ProtNLM"/>
    </source>
</evidence>
<dbReference type="Proteomes" id="UP000321523">
    <property type="component" value="Unassembled WGS sequence"/>
</dbReference>
<comment type="caution">
    <text evidence="1">The sequence shown here is derived from an EMBL/GenBank/DDBJ whole genome shotgun (WGS) entry which is preliminary data.</text>
</comment>